<evidence type="ECO:0000313" key="1">
    <source>
        <dbReference type="EMBL" id="AKU04649.1"/>
    </source>
</evidence>
<organism evidence="1">
    <name type="scientific">Blattella germanica</name>
    <name type="common">German cockroach</name>
    <name type="synonym">Blatta germanica</name>
    <dbReference type="NCBI Taxonomy" id="6973"/>
    <lineage>
        <taxon>Eukaryota</taxon>
        <taxon>Metazoa</taxon>
        <taxon>Ecdysozoa</taxon>
        <taxon>Arthropoda</taxon>
        <taxon>Hexapoda</taxon>
        <taxon>Insecta</taxon>
        <taxon>Pterygota</taxon>
        <taxon>Neoptera</taxon>
        <taxon>Polyneoptera</taxon>
        <taxon>Dictyoptera</taxon>
        <taxon>Blattodea</taxon>
        <taxon>Blaberoidea</taxon>
        <taxon>Blattellidae</taxon>
        <taxon>Blattella</taxon>
    </lineage>
</organism>
<reference evidence="1" key="1">
    <citation type="submission" date="2015-02" db="EMBL/GenBank/DDBJ databases">
        <title>Cloning of the full-size cDNA copies of non-LTR retrotransposons of German cockroach, Blattella germanica, which are expressed in the BGE2 cells infected by the densovirus BgDV.</title>
        <authorList>
            <person name="Kapelinskaya T.V."/>
            <person name="Kozlov E.N."/>
            <person name="Mukha D.V."/>
        </authorList>
    </citation>
    <scope>NUCLEOTIDE SEQUENCE</scope>
</reference>
<name>A0A0K1IJN6_BLAGE</name>
<dbReference type="AlphaFoldDB" id="A0A0K1IJN6"/>
<accession>A0A0K1IJN6</accession>
<proteinExistence type="evidence at transcript level"/>
<protein>
    <submittedName>
        <fullName evidence="1">Gag-like protein</fullName>
    </submittedName>
</protein>
<sequence>MAEEAGGEIVAVVIDHLNKVKEALQSRHNMEKTIKEEALHSVSEINNLLNKLSGMFLGLECTLKKAITSGATGTPRLYSEQLVASVDAGGTRKTHTYPPLTPSGDQPETAGIIITPTDPNMKQDSIKQIIRETIDPKSLKVGVSKMKKLSNNSLFVECNSNTDREILEKELSKLETLSTERPKKKLPAMLLKFVPQHIENSEIQDIILQQNDLMHLANPEIIVKFTKKSFDDSRHVVIQVSPHLRKELLAKQRIKMKWSMCRIEDFVIVTRCYKCLGYGHTKNFCTNKQTCSNCAEEHDWRECRNTQHKRCVNCVRANTLITNNNKKLDTNHSAISQSCPRLKRIDSIIINKTEY</sequence>
<dbReference type="EMBL" id="KP771712">
    <property type="protein sequence ID" value="AKU04649.1"/>
    <property type="molecule type" value="mRNA"/>
</dbReference>